<proteinExistence type="predicted"/>
<protein>
    <recommendedName>
        <fullName evidence="3">TonB-dependent receptor</fullName>
    </recommendedName>
</protein>
<dbReference type="Proteomes" id="UP000727456">
    <property type="component" value="Unassembled WGS sequence"/>
</dbReference>
<gene>
    <name evidence="1" type="ORF">FHS31_001409</name>
</gene>
<evidence type="ECO:0008006" key="3">
    <source>
        <dbReference type="Google" id="ProtNLM"/>
    </source>
</evidence>
<keyword evidence="2" id="KW-1185">Reference proteome</keyword>
<accession>A0ABX0TSS6</accession>
<reference evidence="1 2" key="1">
    <citation type="submission" date="2020-03" db="EMBL/GenBank/DDBJ databases">
        <title>Genomic Encyclopedia of Type Strains, Phase III (KMG-III): the genomes of soil and plant-associated and newly described type strains.</title>
        <authorList>
            <person name="Whitman W."/>
        </authorList>
    </citation>
    <scope>NUCLEOTIDE SEQUENCE [LARGE SCALE GENOMIC DNA]</scope>
    <source>
        <strain evidence="1 2">CECT 8804</strain>
    </source>
</reference>
<dbReference type="RefSeq" id="WP_167072663.1">
    <property type="nucleotide sequence ID" value="NZ_JAAOZC010000003.1"/>
</dbReference>
<sequence length="369" mass="38386">MSSAASAATTTFGGVVTARAGYGKNPNFQFGDDSSGALFGGTLSATLARLTAKGRTALTGTADLAQATGGSGRTENYLVQLSHAQQFTPKFSLSGDIAYDDSTNPSANYSTESRDLVPIGDALTIGTHTRQISGDINAAYQLDSKDLFQGGLDFAHTTYASGIGSTYTQYGGSLGYLRTISAATRIGFQLSALHVASDNFPGSSSFTGGLALTQKIGPRWTFQGGVNGVLQKQGGASFKTIGFNGSLCGDYPRYTICVLGSRQSAASGIGGLRIDTQGGARLSYKLSAVSTLSGTLTYDISNSNNPLLPTQRYIDGAVTYARTITQRLSAGVSGRYQRRTSDSVNVFTGGRTVSYVGTVNVSYAFGRTS</sequence>
<name>A0ABX0TSS6_9SPHN</name>
<organism evidence="1 2">
    <name type="scientific">Sphingomonas vulcanisoli</name>
    <dbReference type="NCBI Taxonomy" id="1658060"/>
    <lineage>
        <taxon>Bacteria</taxon>
        <taxon>Pseudomonadati</taxon>
        <taxon>Pseudomonadota</taxon>
        <taxon>Alphaproteobacteria</taxon>
        <taxon>Sphingomonadales</taxon>
        <taxon>Sphingomonadaceae</taxon>
        <taxon>Sphingomonas</taxon>
    </lineage>
</organism>
<dbReference type="EMBL" id="JAAOZC010000003">
    <property type="protein sequence ID" value="NIJ07799.1"/>
    <property type="molecule type" value="Genomic_DNA"/>
</dbReference>
<evidence type="ECO:0000313" key="1">
    <source>
        <dbReference type="EMBL" id="NIJ07799.1"/>
    </source>
</evidence>
<comment type="caution">
    <text evidence="1">The sequence shown here is derived from an EMBL/GenBank/DDBJ whole genome shotgun (WGS) entry which is preliminary data.</text>
</comment>
<dbReference type="SUPFAM" id="SSF56935">
    <property type="entry name" value="Porins"/>
    <property type="match status" value="1"/>
</dbReference>
<evidence type="ECO:0000313" key="2">
    <source>
        <dbReference type="Proteomes" id="UP000727456"/>
    </source>
</evidence>